<reference evidence="21 22" key="1">
    <citation type="submission" date="2024-04" db="EMBL/GenBank/DDBJ databases">
        <authorList>
            <consortium name="Genoscope - CEA"/>
            <person name="William W."/>
        </authorList>
    </citation>
    <scope>NUCLEOTIDE SEQUENCE [LARGE SCALE GENOMIC DNA]</scope>
</reference>
<evidence type="ECO:0000313" key="21">
    <source>
        <dbReference type="EMBL" id="CAL1534636.1"/>
    </source>
</evidence>
<evidence type="ECO:0000256" key="4">
    <source>
        <dbReference type="ARBA" id="ARBA00022473"/>
    </source>
</evidence>
<dbReference type="PANTHER" id="PTHR11309">
    <property type="entry name" value="FRIZZLED"/>
    <property type="match status" value="1"/>
</dbReference>
<keyword evidence="10" id="KW-0297">G-protein coupled receptor</keyword>
<evidence type="ECO:0000256" key="2">
    <source>
        <dbReference type="ARBA" id="ARBA00008077"/>
    </source>
</evidence>
<organism evidence="21 22">
    <name type="scientific">Lymnaea stagnalis</name>
    <name type="common">Great pond snail</name>
    <name type="synonym">Helix stagnalis</name>
    <dbReference type="NCBI Taxonomy" id="6523"/>
    <lineage>
        <taxon>Eukaryota</taxon>
        <taxon>Metazoa</taxon>
        <taxon>Spiralia</taxon>
        <taxon>Lophotrochozoa</taxon>
        <taxon>Mollusca</taxon>
        <taxon>Gastropoda</taxon>
        <taxon>Heterobranchia</taxon>
        <taxon>Euthyneura</taxon>
        <taxon>Panpulmonata</taxon>
        <taxon>Hygrophila</taxon>
        <taxon>Lymnaeoidea</taxon>
        <taxon>Lymnaeidae</taxon>
        <taxon>Lymnaea</taxon>
    </lineage>
</organism>
<feature type="transmembrane region" description="Helical" evidence="18">
    <location>
        <begin position="490"/>
        <end position="516"/>
    </location>
</feature>
<dbReference type="CDD" id="cd07448">
    <property type="entry name" value="CRD_FZ4"/>
    <property type="match status" value="1"/>
</dbReference>
<dbReference type="Pfam" id="PF01534">
    <property type="entry name" value="Frizzled"/>
    <property type="match status" value="1"/>
</dbReference>
<dbReference type="InterPro" id="IPR020067">
    <property type="entry name" value="Frizzled_dom"/>
</dbReference>
<evidence type="ECO:0000256" key="17">
    <source>
        <dbReference type="SAM" id="MobiDB-lite"/>
    </source>
</evidence>
<dbReference type="InterPro" id="IPR026551">
    <property type="entry name" value="FZD4_7TM"/>
</dbReference>
<evidence type="ECO:0000256" key="1">
    <source>
        <dbReference type="ARBA" id="ARBA00004651"/>
    </source>
</evidence>
<feature type="domain" description="G-protein coupled receptors family 2 profile 2" evidence="20">
    <location>
        <begin position="265"/>
        <end position="562"/>
    </location>
</feature>
<evidence type="ECO:0000256" key="18">
    <source>
        <dbReference type="SAM" id="Phobius"/>
    </source>
</evidence>
<dbReference type="InterPro" id="IPR041765">
    <property type="entry name" value="FZ4_CRD"/>
</dbReference>
<evidence type="ECO:0000256" key="15">
    <source>
        <dbReference type="ARBA" id="ARBA00023224"/>
    </source>
</evidence>
<keyword evidence="11 18" id="KW-0472">Membrane</keyword>
<feature type="compositionally biased region" description="Basic and acidic residues" evidence="17">
    <location>
        <begin position="606"/>
        <end position="622"/>
    </location>
</feature>
<keyword evidence="22" id="KW-1185">Reference proteome</keyword>
<dbReference type="PROSITE" id="PS50261">
    <property type="entry name" value="G_PROTEIN_RECEP_F2_4"/>
    <property type="match status" value="1"/>
</dbReference>
<protein>
    <recommendedName>
        <fullName evidence="3">Frizzled-4</fullName>
    </recommendedName>
</protein>
<evidence type="ECO:0000256" key="7">
    <source>
        <dbReference type="ARBA" id="ARBA00022692"/>
    </source>
</evidence>
<evidence type="ECO:0000256" key="14">
    <source>
        <dbReference type="ARBA" id="ARBA00023180"/>
    </source>
</evidence>
<feature type="compositionally biased region" description="Low complexity" evidence="17">
    <location>
        <begin position="594"/>
        <end position="605"/>
    </location>
</feature>
<evidence type="ECO:0000256" key="6">
    <source>
        <dbReference type="ARBA" id="ARBA00022687"/>
    </source>
</evidence>
<name>A0AAV2HR81_LYMST</name>
<dbReference type="GO" id="GO:0017147">
    <property type="term" value="F:Wnt-protein binding"/>
    <property type="evidence" value="ECO:0007669"/>
    <property type="project" value="TreeGrafter"/>
</dbReference>
<dbReference type="PROSITE" id="PS50038">
    <property type="entry name" value="FZ"/>
    <property type="match status" value="1"/>
</dbReference>
<evidence type="ECO:0000256" key="12">
    <source>
        <dbReference type="ARBA" id="ARBA00023157"/>
    </source>
</evidence>
<feature type="transmembrane region" description="Helical" evidence="18">
    <location>
        <begin position="301"/>
        <end position="321"/>
    </location>
</feature>
<dbReference type="InterPro" id="IPR036790">
    <property type="entry name" value="Frizzled_dom_sf"/>
</dbReference>
<evidence type="ECO:0000256" key="5">
    <source>
        <dbReference type="ARBA" id="ARBA00022475"/>
    </source>
</evidence>
<comment type="caution">
    <text evidence="21">The sequence shown here is derived from an EMBL/GenBank/DDBJ whole genome shotgun (WGS) entry which is preliminary data.</text>
</comment>
<feature type="disulfide bond" evidence="16">
    <location>
        <begin position="132"/>
        <end position="156"/>
    </location>
</feature>
<keyword evidence="5" id="KW-1003">Cell membrane</keyword>
<feature type="region of interest" description="Disordered" evidence="17">
    <location>
        <begin position="172"/>
        <end position="210"/>
    </location>
</feature>
<dbReference type="InterPro" id="IPR000539">
    <property type="entry name" value="Frizzled/Smoothened_7TM"/>
</dbReference>
<evidence type="ECO:0000256" key="13">
    <source>
        <dbReference type="ARBA" id="ARBA00023170"/>
    </source>
</evidence>
<evidence type="ECO:0000256" key="11">
    <source>
        <dbReference type="ARBA" id="ARBA00023136"/>
    </source>
</evidence>
<dbReference type="InterPro" id="IPR017981">
    <property type="entry name" value="GPCR_2-like_7TM"/>
</dbReference>
<dbReference type="PRINTS" id="PR00489">
    <property type="entry name" value="FRIZZLED"/>
</dbReference>
<evidence type="ECO:0000259" key="20">
    <source>
        <dbReference type="PROSITE" id="PS50261"/>
    </source>
</evidence>
<keyword evidence="15" id="KW-0807">Transducer</keyword>
<dbReference type="Gene3D" id="1.10.2000.10">
    <property type="entry name" value="Frizzled cysteine-rich domain"/>
    <property type="match status" value="1"/>
</dbReference>
<feature type="transmembrane region" description="Helical" evidence="18">
    <location>
        <begin position="267"/>
        <end position="289"/>
    </location>
</feature>
<evidence type="ECO:0000256" key="3">
    <source>
        <dbReference type="ARBA" id="ARBA00018149"/>
    </source>
</evidence>
<keyword evidence="7 18" id="KW-0812">Transmembrane</keyword>
<keyword evidence="14" id="KW-0325">Glycoprotein</keyword>
<keyword evidence="9 18" id="KW-1133">Transmembrane helix</keyword>
<dbReference type="GO" id="GO:0060070">
    <property type="term" value="P:canonical Wnt signaling pathway"/>
    <property type="evidence" value="ECO:0007669"/>
    <property type="project" value="TreeGrafter"/>
</dbReference>
<dbReference type="EMBL" id="CAXITT010000177">
    <property type="protein sequence ID" value="CAL1534636.1"/>
    <property type="molecule type" value="Genomic_DNA"/>
</dbReference>
<feature type="transmembrane region" description="Helical" evidence="18">
    <location>
        <begin position="442"/>
        <end position="464"/>
    </location>
</feature>
<dbReference type="SMART" id="SM01330">
    <property type="entry name" value="Frizzled"/>
    <property type="match status" value="1"/>
</dbReference>
<keyword evidence="13" id="KW-0675">Receptor</keyword>
<proteinExistence type="inferred from homology"/>
<dbReference type="GO" id="GO:0035567">
    <property type="term" value="P:non-canonical Wnt signaling pathway"/>
    <property type="evidence" value="ECO:0007669"/>
    <property type="project" value="TreeGrafter"/>
</dbReference>
<dbReference type="GO" id="GO:0004930">
    <property type="term" value="F:G protein-coupled receptor activity"/>
    <property type="evidence" value="ECO:0007669"/>
    <property type="project" value="UniProtKB-KW"/>
</dbReference>
<dbReference type="InterPro" id="IPR015526">
    <property type="entry name" value="Frizzled/SFRP"/>
</dbReference>
<keyword evidence="6" id="KW-0879">Wnt signaling pathway</keyword>
<evidence type="ECO:0000313" key="22">
    <source>
        <dbReference type="Proteomes" id="UP001497497"/>
    </source>
</evidence>
<evidence type="ECO:0000256" key="9">
    <source>
        <dbReference type="ARBA" id="ARBA00022989"/>
    </source>
</evidence>
<dbReference type="Gene3D" id="1.20.1070.10">
    <property type="entry name" value="Rhodopsin 7-helix transmembrane proteins"/>
    <property type="match status" value="1"/>
</dbReference>
<feature type="compositionally biased region" description="Polar residues" evidence="17">
    <location>
        <begin position="201"/>
        <end position="210"/>
    </location>
</feature>
<feature type="disulfide bond" evidence="16">
    <location>
        <begin position="101"/>
        <end position="139"/>
    </location>
</feature>
<dbReference type="Proteomes" id="UP001497497">
    <property type="component" value="Unassembled WGS sequence"/>
</dbReference>
<feature type="transmembrane region" description="Helical" evidence="18">
    <location>
        <begin position="351"/>
        <end position="380"/>
    </location>
</feature>
<keyword evidence="12 16" id="KW-1015">Disulfide bond</keyword>
<dbReference type="FunFam" id="1.10.2000.10:FF:000037">
    <property type="match status" value="1"/>
</dbReference>
<keyword evidence="8" id="KW-0732">Signal</keyword>
<dbReference type="GO" id="GO:0042813">
    <property type="term" value="F:Wnt receptor activity"/>
    <property type="evidence" value="ECO:0007669"/>
    <property type="project" value="InterPro"/>
</dbReference>
<dbReference type="CDD" id="cd15038">
    <property type="entry name" value="7tmF_FZD4"/>
    <property type="match status" value="1"/>
</dbReference>
<dbReference type="Pfam" id="PF01392">
    <property type="entry name" value="Fz"/>
    <property type="match status" value="1"/>
</dbReference>
<dbReference type="AlphaFoldDB" id="A0AAV2HR81"/>
<feature type="domain" description="FZ" evidence="19">
    <location>
        <begin position="51"/>
        <end position="172"/>
    </location>
</feature>
<dbReference type="SMART" id="SM00063">
    <property type="entry name" value="FRI"/>
    <property type="match status" value="1"/>
</dbReference>
<evidence type="ECO:0000256" key="16">
    <source>
        <dbReference type="PROSITE-ProRule" id="PRU00090"/>
    </source>
</evidence>
<comment type="subcellular location">
    <subcellularLocation>
        <location evidence="1">Cell membrane</location>
        <topology evidence="1">Multi-pass membrane protein</topology>
    </subcellularLocation>
</comment>
<feature type="transmembrane region" description="Helical" evidence="18">
    <location>
        <begin position="536"/>
        <end position="555"/>
    </location>
</feature>
<dbReference type="FunFam" id="1.20.1070.10:FF:000020">
    <property type="entry name" value="Frizzled class receptor 10"/>
    <property type="match status" value="1"/>
</dbReference>
<evidence type="ECO:0000256" key="8">
    <source>
        <dbReference type="ARBA" id="ARBA00022729"/>
    </source>
</evidence>
<dbReference type="GO" id="GO:0005886">
    <property type="term" value="C:plasma membrane"/>
    <property type="evidence" value="ECO:0007669"/>
    <property type="project" value="UniProtKB-SubCell"/>
</dbReference>
<comment type="similarity">
    <text evidence="2">Belongs to the G-protein coupled receptor Fz/Smo family.</text>
</comment>
<feature type="transmembrane region" description="Helical" evidence="18">
    <location>
        <begin position="392"/>
        <end position="412"/>
    </location>
</feature>
<feature type="disulfide bond" evidence="16">
    <location>
        <begin position="128"/>
        <end position="169"/>
    </location>
</feature>
<keyword evidence="4" id="KW-0217">Developmental protein</keyword>
<feature type="region of interest" description="Disordered" evidence="17">
    <location>
        <begin position="594"/>
        <end position="622"/>
    </location>
</feature>
<feature type="disulfide bond" evidence="16">
    <location>
        <begin position="64"/>
        <end position="110"/>
    </location>
</feature>
<sequence length="622" mass="69527">MKMLDQLFQALVAGFDHIISKRYPSVAASSTQLAPVLIALLCLSTCTLASESVRTCEPIRSTMCSGLGYNVTGMPNLVEHADQEDAILLLQTFTPLIQYGCSSRLKFFLCSVYVPMCTEKVLTPIGPCRPLCESVRDRCKPVLHEFGYPWPTALNCSKFPLVNNHEHMCMEGPKDEEDTHTVPPIRRPNRPEPTIEPATKANPNYSGNPPFPNGNTKTVPQSNYEPCKQFGYRSPSKYTFINRTHRCAMLCKENVAFTDDNKYFANVWMAVWAGLCFTSTLFTILTFLIDSQRFRYPERPIILMAMCYNIYSIAYIVRLIAGRDDIACDTESQSNQSILIQEGLENTDCAIVFLLLYFFGTASALWWVVLTFTWFLAAGLKWSHEAIQVHSSYFHLVAWAIPAIQTIVILVMRDVDADELTGICYVGNQHTRTLMGFAIAPLMVYLIVGVSFLVAGFVSLFLSAKKSTGSSEKTTGSGGTPAREEKIEALMVRIGIFSVLYTVPAACVIGCLLYEYFSRGSWYSVSSNASPNVEIFMLKLFMSLVVGITSGLWVWSTKTLGSWRTQIKKVFQPRRDRKGIEYIVPVHQYHQVPAKVGSASSSSRAIRSEKSKRGKSDSETIV</sequence>
<dbReference type="SUPFAM" id="SSF63501">
    <property type="entry name" value="Frizzled cysteine-rich domain"/>
    <property type="match status" value="1"/>
</dbReference>
<accession>A0AAV2HR81</accession>
<gene>
    <name evidence="21" type="ORF">GSLYS_00008596001</name>
</gene>
<evidence type="ECO:0000256" key="10">
    <source>
        <dbReference type="ARBA" id="ARBA00023040"/>
    </source>
</evidence>
<feature type="disulfide bond" evidence="16">
    <location>
        <begin position="56"/>
        <end position="117"/>
    </location>
</feature>
<evidence type="ECO:0000259" key="19">
    <source>
        <dbReference type="PROSITE" id="PS50038"/>
    </source>
</evidence>